<keyword evidence="1" id="KW-0175">Coiled coil</keyword>
<protein>
    <submittedName>
        <fullName evidence="2">Uncharacterized protein</fullName>
    </submittedName>
</protein>
<dbReference type="EMBL" id="KQ971343">
    <property type="protein sequence ID" value="KYB27327.1"/>
    <property type="molecule type" value="Genomic_DNA"/>
</dbReference>
<sequence length="444" mass="51964">MCEPSVFEDLKTKYQQLQVECEQVNQHLHDYRRQIKIAQTLEAEYQEEIRLLQSQGTLEAQKLKEKVHQLEESIVELKSSHNERIENLEKELAKKEEEIDGLKKELKDVEKLSQSQNPESDSKLLDQISKLEQLNFDLNEKLCELEQSLESSEQKNATLQETSRLQRQELAEANILLENLKDENLAIKSQLDMVTSKPLDDKSQGNSLFAEVDDRRVQLQQNMNTMKSQYLEMKRERASYLKQIRALRNENVELMAKMEAEIKGRQEDEEMISETYKNQINALNELIASYQKERESCNLNLKDVPPSASGMMKYFDNMLAMKNKEMEDLRQLLSSASLNTITQRHNLIEAQREIRKNNLEILQLKNEIGQLNMKIEEMQMVSPTEKTPEIKQIEEIKNVNKTNKENEGDKNVQFSEDTLDPKVTDRKKLRKNAKTFVLQSIHYD</sequence>
<evidence type="ECO:0000313" key="2">
    <source>
        <dbReference type="EMBL" id="KYB27327.1"/>
    </source>
</evidence>
<dbReference type="InParanoid" id="A0A139WHT5"/>
<name>A0A139WHT5_TRICA</name>
<dbReference type="FunCoup" id="A0A139WHT5">
    <property type="interactions" value="283"/>
</dbReference>
<dbReference type="Proteomes" id="UP000007266">
    <property type="component" value="Linkage group 5"/>
</dbReference>
<feature type="coiled-coil region" evidence="1">
    <location>
        <begin position="7"/>
        <end position="112"/>
    </location>
</feature>
<dbReference type="OMA" id="KQHAFTK"/>
<feature type="coiled-coil region" evidence="1">
    <location>
        <begin position="149"/>
        <end position="381"/>
    </location>
</feature>
<proteinExistence type="predicted"/>
<reference evidence="2 3" key="2">
    <citation type="journal article" date="2010" name="Nucleic Acids Res.">
        <title>BeetleBase in 2010: revisions to provide comprehensive genomic information for Tribolium castaneum.</title>
        <authorList>
            <person name="Kim H.S."/>
            <person name="Murphy T."/>
            <person name="Xia J."/>
            <person name="Caragea D."/>
            <person name="Park Y."/>
            <person name="Beeman R.W."/>
            <person name="Lorenzen M.D."/>
            <person name="Butcher S."/>
            <person name="Manak J.R."/>
            <person name="Brown S.J."/>
        </authorList>
    </citation>
    <scope>GENOME REANNOTATION</scope>
    <source>
        <strain evidence="2 3">Georgia GA2</strain>
    </source>
</reference>
<evidence type="ECO:0000313" key="3">
    <source>
        <dbReference type="Proteomes" id="UP000007266"/>
    </source>
</evidence>
<reference evidence="2 3" key="1">
    <citation type="journal article" date="2008" name="Nature">
        <title>The genome of the model beetle and pest Tribolium castaneum.</title>
        <authorList>
            <consortium name="Tribolium Genome Sequencing Consortium"/>
            <person name="Richards S."/>
            <person name="Gibbs R.A."/>
            <person name="Weinstock G.M."/>
            <person name="Brown S.J."/>
            <person name="Denell R."/>
            <person name="Beeman R.W."/>
            <person name="Gibbs R."/>
            <person name="Beeman R.W."/>
            <person name="Brown S.J."/>
            <person name="Bucher G."/>
            <person name="Friedrich M."/>
            <person name="Grimmelikhuijzen C.J."/>
            <person name="Klingler M."/>
            <person name="Lorenzen M."/>
            <person name="Richards S."/>
            <person name="Roth S."/>
            <person name="Schroder R."/>
            <person name="Tautz D."/>
            <person name="Zdobnov E.M."/>
            <person name="Muzny D."/>
            <person name="Gibbs R.A."/>
            <person name="Weinstock G.M."/>
            <person name="Attaway T."/>
            <person name="Bell S."/>
            <person name="Buhay C.J."/>
            <person name="Chandrabose M.N."/>
            <person name="Chavez D."/>
            <person name="Clerk-Blankenburg K.P."/>
            <person name="Cree A."/>
            <person name="Dao M."/>
            <person name="Davis C."/>
            <person name="Chacko J."/>
            <person name="Dinh H."/>
            <person name="Dugan-Rocha S."/>
            <person name="Fowler G."/>
            <person name="Garner T.T."/>
            <person name="Garnes J."/>
            <person name="Gnirke A."/>
            <person name="Hawes A."/>
            <person name="Hernandez J."/>
            <person name="Hines S."/>
            <person name="Holder M."/>
            <person name="Hume J."/>
            <person name="Jhangiani S.N."/>
            <person name="Joshi V."/>
            <person name="Khan Z.M."/>
            <person name="Jackson L."/>
            <person name="Kovar C."/>
            <person name="Kowis A."/>
            <person name="Lee S."/>
            <person name="Lewis L.R."/>
            <person name="Margolis J."/>
            <person name="Morgan M."/>
            <person name="Nazareth L.V."/>
            <person name="Nguyen N."/>
            <person name="Okwuonu G."/>
            <person name="Parker D."/>
            <person name="Richards S."/>
            <person name="Ruiz S.J."/>
            <person name="Santibanez J."/>
            <person name="Savard J."/>
            <person name="Scherer S.E."/>
            <person name="Schneider B."/>
            <person name="Sodergren E."/>
            <person name="Tautz D."/>
            <person name="Vattahil S."/>
            <person name="Villasana D."/>
            <person name="White C.S."/>
            <person name="Wright R."/>
            <person name="Park Y."/>
            <person name="Beeman R.W."/>
            <person name="Lord J."/>
            <person name="Oppert B."/>
            <person name="Lorenzen M."/>
            <person name="Brown S."/>
            <person name="Wang L."/>
            <person name="Savard J."/>
            <person name="Tautz D."/>
            <person name="Richards S."/>
            <person name="Weinstock G."/>
            <person name="Gibbs R.A."/>
            <person name="Liu Y."/>
            <person name="Worley K."/>
            <person name="Weinstock G."/>
            <person name="Elsik C.G."/>
            <person name="Reese J.T."/>
            <person name="Elhaik E."/>
            <person name="Landan G."/>
            <person name="Graur D."/>
            <person name="Arensburger P."/>
            <person name="Atkinson P."/>
            <person name="Beeman R.W."/>
            <person name="Beidler J."/>
            <person name="Brown S.J."/>
            <person name="Demuth J.P."/>
            <person name="Drury D.W."/>
            <person name="Du Y.Z."/>
            <person name="Fujiwara H."/>
            <person name="Lorenzen M."/>
            <person name="Maselli V."/>
            <person name="Osanai M."/>
            <person name="Park Y."/>
            <person name="Robertson H.M."/>
            <person name="Tu Z."/>
            <person name="Wang J.J."/>
            <person name="Wang S."/>
            <person name="Richards S."/>
            <person name="Song H."/>
            <person name="Zhang L."/>
            <person name="Sodergren E."/>
            <person name="Werner D."/>
            <person name="Stanke M."/>
            <person name="Morgenstern B."/>
            <person name="Solovyev V."/>
            <person name="Kosarev P."/>
            <person name="Brown G."/>
            <person name="Chen H.C."/>
            <person name="Ermolaeva O."/>
            <person name="Hlavina W."/>
            <person name="Kapustin Y."/>
            <person name="Kiryutin B."/>
            <person name="Kitts P."/>
            <person name="Maglott D."/>
            <person name="Pruitt K."/>
            <person name="Sapojnikov V."/>
            <person name="Souvorov A."/>
            <person name="Mackey A.J."/>
            <person name="Waterhouse R.M."/>
            <person name="Wyder S."/>
            <person name="Zdobnov E.M."/>
            <person name="Zdobnov E.M."/>
            <person name="Wyder S."/>
            <person name="Kriventseva E.V."/>
            <person name="Kadowaki T."/>
            <person name="Bork P."/>
            <person name="Aranda M."/>
            <person name="Bao R."/>
            <person name="Beermann A."/>
            <person name="Berns N."/>
            <person name="Bolognesi R."/>
            <person name="Bonneton F."/>
            <person name="Bopp D."/>
            <person name="Brown S.J."/>
            <person name="Bucher G."/>
            <person name="Butts T."/>
            <person name="Chaumot A."/>
            <person name="Denell R.E."/>
            <person name="Ferrier D.E."/>
            <person name="Friedrich M."/>
            <person name="Gordon C.M."/>
            <person name="Jindra M."/>
            <person name="Klingler M."/>
            <person name="Lan Q."/>
            <person name="Lattorff H.M."/>
            <person name="Laudet V."/>
            <person name="von Levetsow C."/>
            <person name="Liu Z."/>
            <person name="Lutz R."/>
            <person name="Lynch J.A."/>
            <person name="da Fonseca R.N."/>
            <person name="Posnien N."/>
            <person name="Reuter R."/>
            <person name="Roth S."/>
            <person name="Savard J."/>
            <person name="Schinko J.B."/>
            <person name="Schmitt C."/>
            <person name="Schoppmeier M."/>
            <person name="Schroder R."/>
            <person name="Shippy T.D."/>
            <person name="Simonnet F."/>
            <person name="Marques-Souza H."/>
            <person name="Tautz D."/>
            <person name="Tomoyasu Y."/>
            <person name="Trauner J."/>
            <person name="Van der Zee M."/>
            <person name="Vervoort M."/>
            <person name="Wittkopp N."/>
            <person name="Wimmer E.A."/>
            <person name="Yang X."/>
            <person name="Jones A.K."/>
            <person name="Sattelle D.B."/>
            <person name="Ebert P.R."/>
            <person name="Nelson D."/>
            <person name="Scott J.G."/>
            <person name="Beeman R.W."/>
            <person name="Muthukrishnan S."/>
            <person name="Kramer K.J."/>
            <person name="Arakane Y."/>
            <person name="Beeman R.W."/>
            <person name="Zhu Q."/>
            <person name="Hogenkamp D."/>
            <person name="Dixit R."/>
            <person name="Oppert B."/>
            <person name="Jiang H."/>
            <person name="Zou Z."/>
            <person name="Marshall J."/>
            <person name="Elpidina E."/>
            <person name="Vinokurov K."/>
            <person name="Oppert C."/>
            <person name="Zou Z."/>
            <person name="Evans J."/>
            <person name="Lu Z."/>
            <person name="Zhao P."/>
            <person name="Sumathipala N."/>
            <person name="Altincicek B."/>
            <person name="Vilcinskas A."/>
            <person name="Williams M."/>
            <person name="Hultmark D."/>
            <person name="Hetru C."/>
            <person name="Jiang H."/>
            <person name="Grimmelikhuijzen C.J."/>
            <person name="Hauser F."/>
            <person name="Cazzamali G."/>
            <person name="Williamson M."/>
            <person name="Park Y."/>
            <person name="Li B."/>
            <person name="Tanaka Y."/>
            <person name="Predel R."/>
            <person name="Neupert S."/>
            <person name="Schachtner J."/>
            <person name="Verleyen P."/>
            <person name="Raible F."/>
            <person name="Bork P."/>
            <person name="Friedrich M."/>
            <person name="Walden K.K."/>
            <person name="Robertson H.M."/>
            <person name="Angeli S."/>
            <person name="Foret S."/>
            <person name="Bucher G."/>
            <person name="Schuetz S."/>
            <person name="Maleszka R."/>
            <person name="Wimmer E.A."/>
            <person name="Beeman R.W."/>
            <person name="Lorenzen M."/>
            <person name="Tomoyasu Y."/>
            <person name="Miller S.C."/>
            <person name="Grossmann D."/>
            <person name="Bucher G."/>
        </authorList>
    </citation>
    <scope>NUCLEOTIDE SEQUENCE [LARGE SCALE GENOMIC DNA]</scope>
    <source>
        <strain evidence="2 3">Georgia GA2</strain>
    </source>
</reference>
<keyword evidence="3" id="KW-1185">Reference proteome</keyword>
<dbReference type="AlphaFoldDB" id="A0A139WHT5"/>
<gene>
    <name evidence="2" type="primary">AUGUSTUS-3.0.2_34702</name>
    <name evidence="2" type="ORF">TcasGA2_TC034702</name>
</gene>
<dbReference type="STRING" id="7070.A0A139WHT5"/>
<organism evidence="2 3">
    <name type="scientific">Tribolium castaneum</name>
    <name type="common">Red flour beetle</name>
    <dbReference type="NCBI Taxonomy" id="7070"/>
    <lineage>
        <taxon>Eukaryota</taxon>
        <taxon>Metazoa</taxon>
        <taxon>Ecdysozoa</taxon>
        <taxon>Arthropoda</taxon>
        <taxon>Hexapoda</taxon>
        <taxon>Insecta</taxon>
        <taxon>Pterygota</taxon>
        <taxon>Neoptera</taxon>
        <taxon>Endopterygota</taxon>
        <taxon>Coleoptera</taxon>
        <taxon>Polyphaga</taxon>
        <taxon>Cucujiformia</taxon>
        <taxon>Tenebrionidae</taxon>
        <taxon>Tenebrionidae incertae sedis</taxon>
        <taxon>Tribolium</taxon>
    </lineage>
</organism>
<accession>A0A139WHT5</accession>
<evidence type="ECO:0000256" key="1">
    <source>
        <dbReference type="SAM" id="Coils"/>
    </source>
</evidence>